<sequence length="44" mass="4719">MLTFTGKPCCIFAAGLLCAAWLLAEPVLTAGTKNTFGFLPFLRL</sequence>
<dbReference type="HOGENOM" id="CLU_3217276_0_0_10"/>
<evidence type="ECO:0000313" key="1">
    <source>
        <dbReference type="EMBL" id="AHJ98231.1"/>
    </source>
</evidence>
<keyword evidence="2" id="KW-1185">Reference proteome</keyword>
<name>W8F6H7_9BACT</name>
<dbReference type="Proteomes" id="UP000019423">
    <property type="component" value="Chromosome"/>
</dbReference>
<proteinExistence type="predicted"/>
<reference evidence="1 2" key="1">
    <citation type="submission" date="2014-01" db="EMBL/GenBank/DDBJ databases">
        <title>Complete genome sequence of ionizing-radiation resistance bacterium Hymenobacter swuensis DY53.</title>
        <authorList>
            <person name="Jung J.-H."/>
            <person name="Jeong S.-W."/>
            <person name="Joe M.-H."/>
            <person name="Cho y.-j."/>
            <person name="Kim M.-K."/>
            <person name="Lim S.-Y."/>
        </authorList>
    </citation>
    <scope>NUCLEOTIDE SEQUENCE [LARGE SCALE GENOMIC DNA]</scope>
    <source>
        <strain evidence="1 2">DY53</strain>
    </source>
</reference>
<dbReference type="STRING" id="1227739.Hsw_2636"/>
<dbReference type="KEGG" id="hsw:Hsw_2636"/>
<dbReference type="EMBL" id="CP007145">
    <property type="protein sequence ID" value="AHJ98231.1"/>
    <property type="molecule type" value="Genomic_DNA"/>
</dbReference>
<dbReference type="AlphaFoldDB" id="W8F6H7"/>
<gene>
    <name evidence="1" type="ORF">Hsw_2636</name>
</gene>
<protein>
    <submittedName>
        <fullName evidence="1">Uncharacterized protein</fullName>
    </submittedName>
</protein>
<accession>W8F6H7</accession>
<evidence type="ECO:0000313" key="2">
    <source>
        <dbReference type="Proteomes" id="UP000019423"/>
    </source>
</evidence>
<organism evidence="1 2">
    <name type="scientific">Hymenobacter swuensis DY53</name>
    <dbReference type="NCBI Taxonomy" id="1227739"/>
    <lineage>
        <taxon>Bacteria</taxon>
        <taxon>Pseudomonadati</taxon>
        <taxon>Bacteroidota</taxon>
        <taxon>Cytophagia</taxon>
        <taxon>Cytophagales</taxon>
        <taxon>Hymenobacteraceae</taxon>
        <taxon>Hymenobacter</taxon>
    </lineage>
</organism>